<dbReference type="InterPro" id="IPR005162">
    <property type="entry name" value="Retrotrans_gag_dom"/>
</dbReference>
<name>A0A5B0PYU2_PUCGR</name>
<feature type="compositionally biased region" description="Polar residues" evidence="1">
    <location>
        <begin position="354"/>
        <end position="364"/>
    </location>
</feature>
<dbReference type="Pfam" id="PF03732">
    <property type="entry name" value="Retrotrans_gag"/>
    <property type="match status" value="1"/>
</dbReference>
<proteinExistence type="predicted"/>
<evidence type="ECO:0000313" key="4">
    <source>
        <dbReference type="Proteomes" id="UP000324748"/>
    </source>
</evidence>
<gene>
    <name evidence="3" type="ORF">PGT21_028808</name>
</gene>
<feature type="compositionally biased region" description="Low complexity" evidence="1">
    <location>
        <begin position="365"/>
        <end position="376"/>
    </location>
</feature>
<organism evidence="3 4">
    <name type="scientific">Puccinia graminis f. sp. tritici</name>
    <dbReference type="NCBI Taxonomy" id="56615"/>
    <lineage>
        <taxon>Eukaryota</taxon>
        <taxon>Fungi</taxon>
        <taxon>Dikarya</taxon>
        <taxon>Basidiomycota</taxon>
        <taxon>Pucciniomycotina</taxon>
        <taxon>Pucciniomycetes</taxon>
        <taxon>Pucciniales</taxon>
        <taxon>Pucciniaceae</taxon>
        <taxon>Puccinia</taxon>
    </lineage>
</organism>
<keyword evidence="4" id="KW-1185">Reference proteome</keyword>
<evidence type="ECO:0000256" key="1">
    <source>
        <dbReference type="SAM" id="MobiDB-lite"/>
    </source>
</evidence>
<feature type="compositionally biased region" description="Polar residues" evidence="1">
    <location>
        <begin position="1"/>
        <end position="28"/>
    </location>
</feature>
<reference evidence="3 4" key="1">
    <citation type="submission" date="2019-05" db="EMBL/GenBank/DDBJ databases">
        <title>Emergence of the Ug99 lineage of the wheat stem rust pathogen through somatic hybridization.</title>
        <authorList>
            <person name="Li F."/>
            <person name="Upadhyaya N.M."/>
            <person name="Sperschneider J."/>
            <person name="Matny O."/>
            <person name="Nguyen-Phuc H."/>
            <person name="Mago R."/>
            <person name="Raley C."/>
            <person name="Miller M.E."/>
            <person name="Silverstein K.A.T."/>
            <person name="Henningsen E."/>
            <person name="Hirsch C.D."/>
            <person name="Visser B."/>
            <person name="Pretorius Z.A."/>
            <person name="Steffenson B.J."/>
            <person name="Schwessinger B."/>
            <person name="Dodds P.N."/>
            <person name="Figueroa M."/>
        </authorList>
    </citation>
    <scope>NUCLEOTIDE SEQUENCE [LARGE SCALE GENOMIC DNA]</scope>
    <source>
        <strain evidence="3">21-0</strain>
    </source>
</reference>
<sequence length="538" mass="60360">MNQNSKEADSQQTQHQQESTGPSNPQENSADERLNRLDSRMDQVATTLETLIGIIKATEPQQPQQPTLRFDPIPTGAALRQPDVSHFAFYQGDPVARPLVNQIQGPDGSLAGAPPPPPPRPQQAPLPFPSHEQPPDNQVVNPLYLEPQKLPELWFSGETKQLSSFLRAIRDFLYPRQAFFASQSRMIVWISRHFGHRPLESKDTPCAAENWYTALVLSNARAQGEDNPYADFDRLPFVHPMLTSVTAFEQGLIDSFGDKFQLDSAKRALAACKQGKRSIEEYNTEYSTLCYQVVNSEDARFDKYVEGLNYDIINKAMSKEWLEEPTLAGKMRRALDASRQLAALYRISNQQTSNHSNLSSATHHSLNQSNSSRPSSFVAPATYQHPNSTNRSPDAMDVDAISSRGAQTPEQRFERLFRTVCLAQRVCFRCLQKTVPPDHTNSLNCPNGRVTPEARKKFVEQYRFAVPVQVSEVSFGPRPPGESITRRRSMFSVPSPYQARPTDQQQPASAQQSGSSGPFVEESEISELDWIAQRRVGC</sequence>
<feature type="region of interest" description="Disordered" evidence="1">
    <location>
        <begin position="98"/>
        <end position="139"/>
    </location>
</feature>
<feature type="compositionally biased region" description="Basic and acidic residues" evidence="1">
    <location>
        <begin position="30"/>
        <end position="41"/>
    </location>
</feature>
<evidence type="ECO:0000259" key="2">
    <source>
        <dbReference type="Pfam" id="PF03732"/>
    </source>
</evidence>
<feature type="domain" description="Retrotransposon gag" evidence="2">
    <location>
        <begin position="208"/>
        <end position="309"/>
    </location>
</feature>
<feature type="region of interest" description="Disordered" evidence="1">
    <location>
        <begin position="1"/>
        <end position="42"/>
    </location>
</feature>
<feature type="region of interest" description="Disordered" evidence="1">
    <location>
        <begin position="354"/>
        <end position="396"/>
    </location>
</feature>
<evidence type="ECO:0000313" key="3">
    <source>
        <dbReference type="EMBL" id="KAA1106095.1"/>
    </source>
</evidence>
<dbReference type="EMBL" id="VSWC01000040">
    <property type="protein sequence ID" value="KAA1106095.1"/>
    <property type="molecule type" value="Genomic_DNA"/>
</dbReference>
<feature type="compositionally biased region" description="Low complexity" evidence="1">
    <location>
        <begin position="504"/>
        <end position="518"/>
    </location>
</feature>
<protein>
    <recommendedName>
        <fullName evidence="2">Retrotransposon gag domain-containing protein</fullName>
    </recommendedName>
</protein>
<dbReference type="AlphaFoldDB" id="A0A5B0PYU2"/>
<comment type="caution">
    <text evidence="3">The sequence shown here is derived from an EMBL/GenBank/DDBJ whole genome shotgun (WGS) entry which is preliminary data.</text>
</comment>
<dbReference type="Proteomes" id="UP000324748">
    <property type="component" value="Unassembled WGS sequence"/>
</dbReference>
<feature type="region of interest" description="Disordered" evidence="1">
    <location>
        <begin position="494"/>
        <end position="525"/>
    </location>
</feature>
<accession>A0A5B0PYU2</accession>
<feature type="compositionally biased region" description="Pro residues" evidence="1">
    <location>
        <begin position="113"/>
        <end position="128"/>
    </location>
</feature>